<dbReference type="SUPFAM" id="SSF141371">
    <property type="entry name" value="PilZ domain-like"/>
    <property type="match status" value="1"/>
</dbReference>
<dbReference type="GO" id="GO:0035438">
    <property type="term" value="F:cyclic-di-GMP binding"/>
    <property type="evidence" value="ECO:0007669"/>
    <property type="project" value="InterPro"/>
</dbReference>
<evidence type="ECO:0000259" key="1">
    <source>
        <dbReference type="Pfam" id="PF07238"/>
    </source>
</evidence>
<evidence type="ECO:0000313" key="3">
    <source>
        <dbReference type="Proteomes" id="UP000198718"/>
    </source>
</evidence>
<keyword evidence="2" id="KW-0966">Cell projection</keyword>
<evidence type="ECO:0000313" key="2">
    <source>
        <dbReference type="EMBL" id="SDL28782.1"/>
    </source>
</evidence>
<dbReference type="EMBL" id="FNFP01000013">
    <property type="protein sequence ID" value="SDL28782.1"/>
    <property type="molecule type" value="Genomic_DNA"/>
</dbReference>
<dbReference type="Proteomes" id="UP000198718">
    <property type="component" value="Unassembled WGS sequence"/>
</dbReference>
<keyword evidence="2" id="KW-0282">Flagellum</keyword>
<proteinExistence type="predicted"/>
<dbReference type="STRING" id="393762.SAMN05660472_02950"/>
<accession>A0A1G9IUI5</accession>
<keyword evidence="3" id="KW-1185">Reference proteome</keyword>
<feature type="domain" description="PilZ" evidence="1">
    <location>
        <begin position="92"/>
        <end position="199"/>
    </location>
</feature>
<organism evidence="2 3">
    <name type="scientific">Natronincola ferrireducens</name>
    <dbReference type="NCBI Taxonomy" id="393762"/>
    <lineage>
        <taxon>Bacteria</taxon>
        <taxon>Bacillati</taxon>
        <taxon>Bacillota</taxon>
        <taxon>Clostridia</taxon>
        <taxon>Peptostreptococcales</taxon>
        <taxon>Natronincolaceae</taxon>
        <taxon>Natronincola</taxon>
    </lineage>
</organism>
<dbReference type="Pfam" id="PF07238">
    <property type="entry name" value="PilZ"/>
    <property type="match status" value="1"/>
</dbReference>
<protein>
    <submittedName>
        <fullName evidence="2">C-di-GMP-binding flagellar brake protein YcgR, contains PilZNR and PilZ domains</fullName>
    </submittedName>
</protein>
<keyword evidence="2" id="KW-0969">Cilium</keyword>
<dbReference type="InterPro" id="IPR009875">
    <property type="entry name" value="PilZ_domain"/>
</dbReference>
<dbReference type="RefSeq" id="WP_176762202.1">
    <property type="nucleotide sequence ID" value="NZ_FNFP01000013.1"/>
</dbReference>
<dbReference type="AlphaFoldDB" id="A0A1G9IUI5"/>
<sequence>MYGNYVEIGRKIKLEIDIIPPYLSFWGVISGVEEEYIVVDIEGEYIQKQEKTVKCTIPSDANICVFYGVIKGCIEGKLILMMPKPDEFEILQRRKYARVPTDFQVNCFLIGYNNKKINSNKRFIATVKDISGGGVLLSSELFIPIGTVLVFELLLNNDPLVLTVKVLRNIESTNNDNRDLGCEFIGLSHSDQQKIIAYTNKVQLKLKQKQCV</sequence>
<dbReference type="Gene3D" id="2.40.10.220">
    <property type="entry name" value="predicted glycosyltransferase like domains"/>
    <property type="match status" value="1"/>
</dbReference>
<gene>
    <name evidence="2" type="ORF">SAMN05660472_02950</name>
</gene>
<name>A0A1G9IUI5_9FIRM</name>
<reference evidence="2 3" key="1">
    <citation type="submission" date="2016-10" db="EMBL/GenBank/DDBJ databases">
        <authorList>
            <person name="de Groot N.N."/>
        </authorList>
    </citation>
    <scope>NUCLEOTIDE SEQUENCE [LARGE SCALE GENOMIC DNA]</scope>
    <source>
        <strain evidence="2 3">DSM 18346</strain>
    </source>
</reference>